<dbReference type="EMBL" id="BSYR01000019">
    <property type="protein sequence ID" value="GMI82618.1"/>
    <property type="molecule type" value="Genomic_DNA"/>
</dbReference>
<accession>A0A9W7HSC4</accession>
<comment type="caution">
    <text evidence="2">The sequence shown here is derived from an EMBL/GenBank/DDBJ whole genome shotgun (WGS) entry which is preliminary data.</text>
</comment>
<evidence type="ECO:0000313" key="2">
    <source>
        <dbReference type="EMBL" id="GMI82618.1"/>
    </source>
</evidence>
<protein>
    <submittedName>
        <fullName evidence="2">Uncharacterized protein</fullName>
    </submittedName>
</protein>
<dbReference type="Proteomes" id="UP001165190">
    <property type="component" value="Unassembled WGS sequence"/>
</dbReference>
<dbReference type="OrthoDB" id="1000924at2759"/>
<sequence length="130" mass="14607">MSTAAPPKPRKHRRLEEEPPDEGSPGDRPDGLNPNSNPLPTADPKPSSYKDSLMHGNPLDPREDDDCFDDDDIELIEGDVIRSVEDGLICIDFSDRVQELSEKCFDLTVVVKLLGRRIGYTTLRNKLYDL</sequence>
<evidence type="ECO:0000313" key="3">
    <source>
        <dbReference type="Proteomes" id="UP001165190"/>
    </source>
</evidence>
<gene>
    <name evidence="2" type="ORF">HRI_001931100</name>
</gene>
<feature type="region of interest" description="Disordered" evidence="1">
    <location>
        <begin position="1"/>
        <end position="68"/>
    </location>
</feature>
<evidence type="ECO:0000256" key="1">
    <source>
        <dbReference type="SAM" id="MobiDB-lite"/>
    </source>
</evidence>
<keyword evidence="3" id="KW-1185">Reference proteome</keyword>
<proteinExistence type="predicted"/>
<reference evidence="2" key="1">
    <citation type="submission" date="2023-05" db="EMBL/GenBank/DDBJ databases">
        <title>Genome and transcriptome analyses reveal genes involved in the formation of fine ridges on petal epidermal cells in Hibiscus trionum.</title>
        <authorList>
            <person name="Koshimizu S."/>
            <person name="Masuda S."/>
            <person name="Ishii T."/>
            <person name="Shirasu K."/>
            <person name="Hoshino A."/>
            <person name="Arita M."/>
        </authorList>
    </citation>
    <scope>NUCLEOTIDE SEQUENCE</scope>
    <source>
        <strain evidence="2">Hamamatsu line</strain>
    </source>
</reference>
<organism evidence="2 3">
    <name type="scientific">Hibiscus trionum</name>
    <name type="common">Flower of an hour</name>
    <dbReference type="NCBI Taxonomy" id="183268"/>
    <lineage>
        <taxon>Eukaryota</taxon>
        <taxon>Viridiplantae</taxon>
        <taxon>Streptophyta</taxon>
        <taxon>Embryophyta</taxon>
        <taxon>Tracheophyta</taxon>
        <taxon>Spermatophyta</taxon>
        <taxon>Magnoliopsida</taxon>
        <taxon>eudicotyledons</taxon>
        <taxon>Gunneridae</taxon>
        <taxon>Pentapetalae</taxon>
        <taxon>rosids</taxon>
        <taxon>malvids</taxon>
        <taxon>Malvales</taxon>
        <taxon>Malvaceae</taxon>
        <taxon>Malvoideae</taxon>
        <taxon>Hibiscus</taxon>
    </lineage>
</organism>
<name>A0A9W7HSC4_HIBTR</name>
<dbReference type="AlphaFoldDB" id="A0A9W7HSC4"/>